<name>A0A845RIM8_9FIRM</name>
<evidence type="ECO:0000313" key="1">
    <source>
        <dbReference type="EMBL" id="NBI77612.1"/>
    </source>
</evidence>
<comment type="caution">
    <text evidence="1">The sequence shown here is derived from an EMBL/GenBank/DDBJ whole genome shotgun (WGS) entry which is preliminary data.</text>
</comment>
<proteinExistence type="predicted"/>
<dbReference type="Proteomes" id="UP000446348">
    <property type="component" value="Unassembled WGS sequence"/>
</dbReference>
<dbReference type="EMBL" id="QXWZ01000002">
    <property type="protein sequence ID" value="NBI77612.1"/>
    <property type="molecule type" value="Genomic_DNA"/>
</dbReference>
<protein>
    <submittedName>
        <fullName evidence="1">Uncharacterized protein</fullName>
    </submittedName>
</protein>
<accession>A0A845RIM8</accession>
<organism evidence="1 2">
    <name type="scientific">Anaerotruncus colihominis</name>
    <dbReference type="NCBI Taxonomy" id="169435"/>
    <lineage>
        <taxon>Bacteria</taxon>
        <taxon>Bacillati</taxon>
        <taxon>Bacillota</taxon>
        <taxon>Clostridia</taxon>
        <taxon>Eubacteriales</taxon>
        <taxon>Oscillospiraceae</taxon>
        <taxon>Anaerotruncus</taxon>
    </lineage>
</organism>
<sequence length="59" mass="6627">MVPVAYDTMSAKRHGIIVHWGGSGLRPRIALAIRRKITALRLFYHNSKFFQACLPLCGS</sequence>
<gene>
    <name evidence="1" type="ORF">D3Z39_01765</name>
</gene>
<reference evidence="1 2" key="1">
    <citation type="submission" date="2018-08" db="EMBL/GenBank/DDBJ databases">
        <title>Murine metabolic-syndrome-specific gut microbial biobank.</title>
        <authorList>
            <person name="Liu C."/>
        </authorList>
    </citation>
    <scope>NUCLEOTIDE SEQUENCE [LARGE SCALE GENOMIC DNA]</scope>
    <source>
        <strain evidence="1 2">X69</strain>
    </source>
</reference>
<dbReference type="AlphaFoldDB" id="A0A845RIM8"/>
<evidence type="ECO:0000313" key="2">
    <source>
        <dbReference type="Proteomes" id="UP000446348"/>
    </source>
</evidence>